<feature type="region of interest" description="Disordered" evidence="1">
    <location>
        <begin position="187"/>
        <end position="266"/>
    </location>
</feature>
<feature type="compositionally biased region" description="Polar residues" evidence="1">
    <location>
        <begin position="232"/>
        <end position="242"/>
    </location>
</feature>
<gene>
    <name evidence="2" type="ORF">DL764_010375</name>
</gene>
<keyword evidence="3" id="KW-1185">Reference proteome</keyword>
<dbReference type="AlphaFoldDB" id="A0A4Q4SSW1"/>
<comment type="caution">
    <text evidence="2">The sequence shown here is derived from an EMBL/GenBank/DDBJ whole genome shotgun (WGS) entry which is preliminary data.</text>
</comment>
<protein>
    <submittedName>
        <fullName evidence="2">Uncharacterized protein</fullName>
    </submittedName>
</protein>
<reference evidence="2 3" key="1">
    <citation type="submission" date="2018-06" db="EMBL/GenBank/DDBJ databases">
        <title>Complete Genomes of Monosporascus.</title>
        <authorList>
            <person name="Robinson A.J."/>
            <person name="Natvig D.O."/>
        </authorList>
    </citation>
    <scope>NUCLEOTIDE SEQUENCE [LARGE SCALE GENOMIC DNA]</scope>
    <source>
        <strain evidence="2 3">CBS 110550</strain>
    </source>
</reference>
<feature type="compositionally biased region" description="Pro residues" evidence="1">
    <location>
        <begin position="16"/>
        <end position="28"/>
    </location>
</feature>
<feature type="compositionally biased region" description="Low complexity" evidence="1">
    <location>
        <begin position="434"/>
        <end position="448"/>
    </location>
</feature>
<dbReference type="EMBL" id="QJNU01001609">
    <property type="protein sequence ID" value="RYO73775.1"/>
    <property type="molecule type" value="Genomic_DNA"/>
</dbReference>
<evidence type="ECO:0000313" key="2">
    <source>
        <dbReference type="EMBL" id="RYO73775.1"/>
    </source>
</evidence>
<proteinExistence type="predicted"/>
<dbReference type="OrthoDB" id="5407653at2759"/>
<accession>A0A4Q4SSW1</accession>
<name>A0A4Q4SSW1_9PEZI</name>
<dbReference type="Proteomes" id="UP000293360">
    <property type="component" value="Unassembled WGS sequence"/>
</dbReference>
<evidence type="ECO:0000256" key="1">
    <source>
        <dbReference type="SAM" id="MobiDB-lite"/>
    </source>
</evidence>
<evidence type="ECO:0000313" key="3">
    <source>
        <dbReference type="Proteomes" id="UP000293360"/>
    </source>
</evidence>
<feature type="compositionally biased region" description="Basic and acidic residues" evidence="1">
    <location>
        <begin position="424"/>
        <end position="433"/>
    </location>
</feature>
<feature type="region of interest" description="Disordered" evidence="1">
    <location>
        <begin position="424"/>
        <end position="474"/>
    </location>
</feature>
<feature type="compositionally biased region" description="Basic and acidic residues" evidence="1">
    <location>
        <begin position="243"/>
        <end position="256"/>
    </location>
</feature>
<sequence>MFGGLANLIQSSAQAGPPPKDVPPPTPVELPQGTPATSRDTDPSARKLPSLDDHSESSLVPFLQALHRPADLNELHFAALGVHVHVDTSAEDLLPDPSYLPSTSGWDDITIDQARERDPTFRRPISNGNISPEARVYMERRNELSVPNQAAFRTVKRMKPELGKPPVRLGNCYEFFKQMELMAGFWDDTSLPPPAEGDDGSQTAEDVPAPPLPSGPSSIGTGLEQAGAAMISSATESNARSQPRSDAKPEAPERVTYRTQPGSEMPPEYRHNLVAAFVKLVSYDFGCNIVPSRVEPRLHLLGPPSESTQSKRYSQSSPRLATYFPSGCVFVNRMPTARDAARAGVVEGPLAAVSARNTTNFSSPADSNIDLGRELIAALTTAQLRARQGKAEHRFGEDKWWATTKRWGGGEGGAIGREVEAADHHALDKDSKDSTAAGAGSGSESGPATKDPRAPSHSLTATKTPLPGGLVRPSGAILAMRGQPASKRQRKTPGIYDHYRMVRPPASNWDRKARYEAIGRARGADYDDVFVFSSLFHHFCILRVRVPDRLLEVLGGAPEAEDGKVEGKKTKRSWGELQVWRSRWFDLFLVGDRLEAMRQLWGVMAWLMRKEDEPKGAEDVAMEGV</sequence>
<feature type="compositionally biased region" description="Basic and acidic residues" evidence="1">
    <location>
        <begin position="39"/>
        <end position="54"/>
    </location>
</feature>
<dbReference type="STRING" id="155417.A0A4Q4SSW1"/>
<organism evidence="2 3">
    <name type="scientific">Monosporascus ibericus</name>
    <dbReference type="NCBI Taxonomy" id="155417"/>
    <lineage>
        <taxon>Eukaryota</taxon>
        <taxon>Fungi</taxon>
        <taxon>Dikarya</taxon>
        <taxon>Ascomycota</taxon>
        <taxon>Pezizomycotina</taxon>
        <taxon>Sordariomycetes</taxon>
        <taxon>Xylariomycetidae</taxon>
        <taxon>Xylariales</taxon>
        <taxon>Xylariales incertae sedis</taxon>
        <taxon>Monosporascus</taxon>
    </lineage>
</organism>
<feature type="region of interest" description="Disordered" evidence="1">
    <location>
        <begin position="1"/>
        <end position="54"/>
    </location>
</feature>